<feature type="transmembrane region" description="Helical" evidence="6">
    <location>
        <begin position="195"/>
        <end position="215"/>
    </location>
</feature>
<dbReference type="Proteomes" id="UP000696931">
    <property type="component" value="Unassembled WGS sequence"/>
</dbReference>
<feature type="transmembrane region" description="Helical" evidence="6">
    <location>
        <begin position="252"/>
        <end position="270"/>
    </location>
</feature>
<dbReference type="AlphaFoldDB" id="A0A933SDD6"/>
<dbReference type="Pfam" id="PF00892">
    <property type="entry name" value="EamA"/>
    <property type="match status" value="2"/>
</dbReference>
<keyword evidence="3 6" id="KW-0812">Transmembrane</keyword>
<proteinExistence type="inferred from homology"/>
<keyword evidence="5 6" id="KW-0472">Membrane</keyword>
<evidence type="ECO:0000256" key="5">
    <source>
        <dbReference type="ARBA" id="ARBA00023136"/>
    </source>
</evidence>
<feature type="transmembrane region" description="Helical" evidence="6">
    <location>
        <begin position="84"/>
        <end position="103"/>
    </location>
</feature>
<feature type="transmembrane region" description="Helical" evidence="6">
    <location>
        <begin position="139"/>
        <end position="157"/>
    </location>
</feature>
<organism evidence="8 9">
    <name type="scientific">Eiseniibacteriota bacterium</name>
    <dbReference type="NCBI Taxonomy" id="2212470"/>
    <lineage>
        <taxon>Bacteria</taxon>
        <taxon>Candidatus Eiseniibacteriota</taxon>
    </lineage>
</organism>
<evidence type="ECO:0000256" key="4">
    <source>
        <dbReference type="ARBA" id="ARBA00022989"/>
    </source>
</evidence>
<dbReference type="EMBL" id="JACRIW010000090">
    <property type="protein sequence ID" value="MBI5170314.1"/>
    <property type="molecule type" value="Genomic_DNA"/>
</dbReference>
<sequence length="282" mass="29795">MVTATLLWGGTFVAIRDTVSTVRPTTLVCLRFTVAAILFGLLIAARRRLPPGRDLLAGLFTGFLMLGGYWFQAEGLRTASAGSSAFLTCAGTLMAALFAWPLLGQRPTRILNAGLVLAFAGSAMLTLREGLQIGRGEMLTLIGACIYALQIVSLAKFAPTADPLALTFGQSVVVAGVLAPFSGDAVQTLRAFDGAAWGRFAYLAIAGSTLAPLFQVWAQSALSAGRIALLFALEPVFALLFALTIGAERFAMRWWIGALLILSAVVLVEWRAAKSTRPPASS</sequence>
<evidence type="ECO:0000313" key="9">
    <source>
        <dbReference type="Proteomes" id="UP000696931"/>
    </source>
</evidence>
<feature type="domain" description="EamA" evidence="7">
    <location>
        <begin position="135"/>
        <end position="268"/>
    </location>
</feature>
<dbReference type="InterPro" id="IPR050638">
    <property type="entry name" value="AA-Vitamin_Transporters"/>
</dbReference>
<feature type="transmembrane region" description="Helical" evidence="6">
    <location>
        <begin position="24"/>
        <end position="43"/>
    </location>
</feature>
<dbReference type="InterPro" id="IPR000620">
    <property type="entry name" value="EamA_dom"/>
</dbReference>
<dbReference type="InterPro" id="IPR037185">
    <property type="entry name" value="EmrE-like"/>
</dbReference>
<gene>
    <name evidence="8" type="ORF">HZA61_12570</name>
</gene>
<protein>
    <submittedName>
        <fullName evidence="8">DMT family transporter</fullName>
    </submittedName>
</protein>
<feature type="domain" description="EamA" evidence="7">
    <location>
        <begin position="2"/>
        <end position="126"/>
    </location>
</feature>
<feature type="transmembrane region" description="Helical" evidence="6">
    <location>
        <begin position="227"/>
        <end position="246"/>
    </location>
</feature>
<comment type="caution">
    <text evidence="8">The sequence shown here is derived from an EMBL/GenBank/DDBJ whole genome shotgun (WGS) entry which is preliminary data.</text>
</comment>
<evidence type="ECO:0000256" key="6">
    <source>
        <dbReference type="SAM" id="Phobius"/>
    </source>
</evidence>
<evidence type="ECO:0000259" key="7">
    <source>
        <dbReference type="Pfam" id="PF00892"/>
    </source>
</evidence>
<dbReference type="GO" id="GO:0016020">
    <property type="term" value="C:membrane"/>
    <property type="evidence" value="ECO:0007669"/>
    <property type="project" value="UniProtKB-SubCell"/>
</dbReference>
<feature type="transmembrane region" description="Helical" evidence="6">
    <location>
        <begin position="164"/>
        <end position="183"/>
    </location>
</feature>
<feature type="transmembrane region" description="Helical" evidence="6">
    <location>
        <begin position="110"/>
        <end position="127"/>
    </location>
</feature>
<keyword evidence="4 6" id="KW-1133">Transmembrane helix</keyword>
<evidence type="ECO:0000256" key="2">
    <source>
        <dbReference type="ARBA" id="ARBA00007362"/>
    </source>
</evidence>
<accession>A0A933SDD6</accession>
<comment type="similarity">
    <text evidence="2">Belongs to the EamA transporter family.</text>
</comment>
<dbReference type="PANTHER" id="PTHR32322">
    <property type="entry name" value="INNER MEMBRANE TRANSPORTER"/>
    <property type="match status" value="1"/>
</dbReference>
<name>A0A933SDD6_UNCEI</name>
<evidence type="ECO:0000313" key="8">
    <source>
        <dbReference type="EMBL" id="MBI5170314.1"/>
    </source>
</evidence>
<evidence type="ECO:0000256" key="1">
    <source>
        <dbReference type="ARBA" id="ARBA00004141"/>
    </source>
</evidence>
<dbReference type="PANTHER" id="PTHR32322:SF2">
    <property type="entry name" value="EAMA DOMAIN-CONTAINING PROTEIN"/>
    <property type="match status" value="1"/>
</dbReference>
<reference evidence="8" key="1">
    <citation type="submission" date="2020-07" db="EMBL/GenBank/DDBJ databases">
        <title>Huge and variable diversity of episymbiotic CPR bacteria and DPANN archaea in groundwater ecosystems.</title>
        <authorList>
            <person name="He C.Y."/>
            <person name="Keren R."/>
            <person name="Whittaker M."/>
            <person name="Farag I.F."/>
            <person name="Doudna J."/>
            <person name="Cate J.H.D."/>
            <person name="Banfield J.F."/>
        </authorList>
    </citation>
    <scope>NUCLEOTIDE SEQUENCE</scope>
    <source>
        <strain evidence="8">NC_groundwater_1813_Pr3_B-0.1um_71_17</strain>
    </source>
</reference>
<dbReference type="SUPFAM" id="SSF103481">
    <property type="entry name" value="Multidrug resistance efflux transporter EmrE"/>
    <property type="match status" value="2"/>
</dbReference>
<comment type="subcellular location">
    <subcellularLocation>
        <location evidence="1">Membrane</location>
        <topology evidence="1">Multi-pass membrane protein</topology>
    </subcellularLocation>
</comment>
<feature type="transmembrane region" description="Helical" evidence="6">
    <location>
        <begin position="55"/>
        <end position="72"/>
    </location>
</feature>
<evidence type="ECO:0000256" key="3">
    <source>
        <dbReference type="ARBA" id="ARBA00022692"/>
    </source>
</evidence>